<dbReference type="SUPFAM" id="SSF56235">
    <property type="entry name" value="N-terminal nucleophile aminohydrolases (Ntn hydrolases)"/>
    <property type="match status" value="1"/>
</dbReference>
<evidence type="ECO:0008006" key="6">
    <source>
        <dbReference type="Google" id="ProtNLM"/>
    </source>
</evidence>
<evidence type="ECO:0000256" key="3">
    <source>
        <dbReference type="PIRSR" id="PIRSR600246-3"/>
    </source>
</evidence>
<dbReference type="CDD" id="cd04514">
    <property type="entry name" value="Taspase1_like"/>
    <property type="match status" value="1"/>
</dbReference>
<dbReference type="InterPro" id="IPR029055">
    <property type="entry name" value="Ntn_hydrolases_N"/>
</dbReference>
<comment type="subunit">
    <text evidence="1">Heterotetramer of two alpha and two beta chains arranged as a dimer of alpha/beta heterodimers.</text>
</comment>
<dbReference type="AlphaFoldDB" id="A0ABD1XYC5"/>
<evidence type="ECO:0000313" key="4">
    <source>
        <dbReference type="EMBL" id="KAL2613956.1"/>
    </source>
</evidence>
<feature type="site" description="Cleavage; by autolysis" evidence="3">
    <location>
        <begin position="271"/>
        <end position="272"/>
    </location>
</feature>
<dbReference type="InterPro" id="IPR000246">
    <property type="entry name" value="Peptidase_T2"/>
</dbReference>
<accession>A0ABD1XYC5</accession>
<comment type="caution">
    <text evidence="4">The sequence shown here is derived from an EMBL/GenBank/DDBJ whole genome shotgun (WGS) entry which is preliminary data.</text>
</comment>
<dbReference type="PANTHER" id="PTHR10188:SF8">
    <property type="entry name" value="THREONINE ASPARTASE 1"/>
    <property type="match status" value="1"/>
</dbReference>
<feature type="active site" description="Nucleophile" evidence="2">
    <location>
        <position position="272"/>
    </location>
</feature>
<dbReference type="PANTHER" id="PTHR10188">
    <property type="entry name" value="L-ASPARAGINASE"/>
    <property type="match status" value="1"/>
</dbReference>
<sequence>MVPCLAAVTQLMYTLGKRKECSQHSEENDLSKQKVSVQQRQKIGRPFFIAVHVGAGYHSPASSDANYRAMRRACKAAASVLSEAGGSSMDAVVSALKVLEDDEITNAGKGSNLTEDGSVECDASIMDGLTGAFGAVGAAPGISNAIEVAAALAKQSQGGLLPLGRIPPVFLVGDGVRDWALKQNIPVVEDSAEARRRLISERAEKQWKYYTKIIESYNSAAENHQRGQSTPLRSGSCLGTSATLQAPSAEAIDRDIVSDQGQDRVEDLVLDTVGAIAVDSEGNVAAGASSGGIAMKVKGRIGLAAQYGCGCWASSRRQPEGTSVAACASGAGEILIRGLAARECCNLAQKSEEGPGTACESFLSNLMSEQAAFGSSYDSGLLLVQLNTSQGNNDPKLRGVELVAAFTSKSFGVGYYGSLMTTPKTQIFRNSNSCNERPSQKVCVFEANVMNSRR</sequence>
<reference evidence="4 5" key="1">
    <citation type="submission" date="2024-09" db="EMBL/GenBank/DDBJ databases">
        <title>Chromosome-scale assembly of Riccia fluitans.</title>
        <authorList>
            <person name="Paukszto L."/>
            <person name="Sawicki J."/>
            <person name="Karawczyk K."/>
            <person name="Piernik-Szablinska J."/>
            <person name="Szczecinska M."/>
            <person name="Mazdziarz M."/>
        </authorList>
    </citation>
    <scope>NUCLEOTIDE SEQUENCE [LARGE SCALE GENOMIC DNA]</scope>
    <source>
        <strain evidence="4">Rf_01</strain>
        <tissue evidence="4">Aerial parts of the thallus</tissue>
    </source>
</reference>
<protein>
    <recommendedName>
        <fullName evidence="6">Threonine aspartase</fullName>
    </recommendedName>
</protein>
<evidence type="ECO:0000256" key="2">
    <source>
        <dbReference type="PIRSR" id="PIRSR600246-1"/>
    </source>
</evidence>
<dbReference type="Proteomes" id="UP001605036">
    <property type="component" value="Unassembled WGS sequence"/>
</dbReference>
<dbReference type="Gene3D" id="3.60.20.30">
    <property type="entry name" value="(Glycosyl)asparaginase"/>
    <property type="match status" value="1"/>
</dbReference>
<dbReference type="EMBL" id="JBHFFA010000007">
    <property type="protein sequence ID" value="KAL2613956.1"/>
    <property type="molecule type" value="Genomic_DNA"/>
</dbReference>
<proteinExistence type="predicted"/>
<gene>
    <name evidence="4" type="ORF">R1flu_025648</name>
</gene>
<organism evidence="4 5">
    <name type="scientific">Riccia fluitans</name>
    <dbReference type="NCBI Taxonomy" id="41844"/>
    <lineage>
        <taxon>Eukaryota</taxon>
        <taxon>Viridiplantae</taxon>
        <taxon>Streptophyta</taxon>
        <taxon>Embryophyta</taxon>
        <taxon>Marchantiophyta</taxon>
        <taxon>Marchantiopsida</taxon>
        <taxon>Marchantiidae</taxon>
        <taxon>Marchantiales</taxon>
        <taxon>Ricciaceae</taxon>
        <taxon>Riccia</taxon>
    </lineage>
</organism>
<dbReference type="InterPro" id="IPR037464">
    <property type="entry name" value="Taspase1"/>
</dbReference>
<evidence type="ECO:0000256" key="1">
    <source>
        <dbReference type="ARBA" id="ARBA00011601"/>
    </source>
</evidence>
<name>A0ABD1XYC5_9MARC</name>
<keyword evidence="5" id="KW-1185">Reference proteome</keyword>
<dbReference type="Pfam" id="PF01112">
    <property type="entry name" value="Asparaginase_2"/>
    <property type="match status" value="1"/>
</dbReference>
<evidence type="ECO:0000313" key="5">
    <source>
        <dbReference type="Proteomes" id="UP001605036"/>
    </source>
</evidence>